<dbReference type="InterPro" id="IPR003399">
    <property type="entry name" value="Mce/MlaD"/>
</dbReference>
<dbReference type="Proteomes" id="UP000033633">
    <property type="component" value="Unassembled WGS sequence"/>
</dbReference>
<reference evidence="10 11" key="1">
    <citation type="submission" date="2014-12" db="EMBL/GenBank/DDBJ databases">
        <title>Mercury Reductase activity and rhizosphere competence traits in the genome of root associated Photobacterium halotolerans MELD1.</title>
        <authorList>
            <person name="Mathew D.C."/>
            <person name="Huang C.-C."/>
        </authorList>
    </citation>
    <scope>NUCLEOTIDE SEQUENCE [LARGE SCALE GENOMIC DNA]</scope>
    <source>
        <strain evidence="10 11">MELD1</strain>
    </source>
</reference>
<dbReference type="EMBL" id="JWYV01000005">
    <property type="protein sequence ID" value="KKD00295.1"/>
    <property type="molecule type" value="Genomic_DNA"/>
</dbReference>
<organism evidence="10 11">
    <name type="scientific">Photobacterium halotolerans</name>
    <dbReference type="NCBI Taxonomy" id="265726"/>
    <lineage>
        <taxon>Bacteria</taxon>
        <taxon>Pseudomonadati</taxon>
        <taxon>Pseudomonadota</taxon>
        <taxon>Gammaproteobacteria</taxon>
        <taxon>Vibrionales</taxon>
        <taxon>Vibrionaceae</taxon>
        <taxon>Photobacterium</taxon>
    </lineage>
</organism>
<comment type="caution">
    <text evidence="10">The sequence shown here is derived from an EMBL/GenBank/DDBJ whole genome shotgun (WGS) entry which is preliminary data.</text>
</comment>
<accession>A0A0F5VFP2</accession>
<dbReference type="InterPro" id="IPR051800">
    <property type="entry name" value="PqiA-PqiB_transport"/>
</dbReference>
<dbReference type="PATRIC" id="fig|265726.11.peg.3855"/>
<dbReference type="OrthoDB" id="9806984at2"/>
<evidence type="ECO:0000256" key="5">
    <source>
        <dbReference type="ARBA" id="ARBA00022989"/>
    </source>
</evidence>
<dbReference type="RefSeq" id="WP_046220229.1">
    <property type="nucleotide sequence ID" value="NZ_JWYV01000005.1"/>
</dbReference>
<evidence type="ECO:0000256" key="3">
    <source>
        <dbReference type="ARBA" id="ARBA00022519"/>
    </source>
</evidence>
<keyword evidence="3" id="KW-0997">Cell inner membrane</keyword>
<keyword evidence="5 8" id="KW-1133">Transmembrane helix</keyword>
<gene>
    <name evidence="10" type="ORF">KY46_08600</name>
</gene>
<dbReference type="AlphaFoldDB" id="A0A0F5VFP2"/>
<keyword evidence="4 8" id="KW-0812">Transmembrane</keyword>
<keyword evidence="6 8" id="KW-0472">Membrane</keyword>
<keyword evidence="2" id="KW-1003">Cell membrane</keyword>
<dbReference type="NCBIfam" id="NF008070">
    <property type="entry name" value="PRK10807.1"/>
    <property type="match status" value="1"/>
</dbReference>
<evidence type="ECO:0000259" key="9">
    <source>
        <dbReference type="Pfam" id="PF02470"/>
    </source>
</evidence>
<proteinExistence type="predicted"/>
<feature type="transmembrane region" description="Helical" evidence="8">
    <location>
        <begin position="20"/>
        <end position="40"/>
    </location>
</feature>
<dbReference type="PANTHER" id="PTHR30462">
    <property type="entry name" value="INTERMEMBRANE TRANSPORT PROTEIN PQIB-RELATED"/>
    <property type="match status" value="1"/>
</dbReference>
<feature type="domain" description="Mce/MlaD" evidence="9">
    <location>
        <begin position="287"/>
        <end position="391"/>
    </location>
</feature>
<evidence type="ECO:0000256" key="8">
    <source>
        <dbReference type="SAM" id="Phobius"/>
    </source>
</evidence>
<evidence type="ECO:0000256" key="7">
    <source>
        <dbReference type="SAM" id="MobiDB-lite"/>
    </source>
</evidence>
<dbReference type="Pfam" id="PF02470">
    <property type="entry name" value="MlaD"/>
    <property type="match status" value="3"/>
</dbReference>
<name>A0A0F5VFP2_9GAMM</name>
<dbReference type="PANTHER" id="PTHR30462:SF2">
    <property type="entry name" value="INTERMEMBRANE TRANSPORT PROTEIN PQIB"/>
    <property type="match status" value="1"/>
</dbReference>
<keyword evidence="11" id="KW-1185">Reference proteome</keyword>
<evidence type="ECO:0000313" key="10">
    <source>
        <dbReference type="EMBL" id="KKD00295.1"/>
    </source>
</evidence>
<feature type="region of interest" description="Disordered" evidence="7">
    <location>
        <begin position="529"/>
        <end position="548"/>
    </location>
</feature>
<dbReference type="STRING" id="265726.KY46_08600"/>
<sequence length="548" mass="61107">MSDQTPPKAEVSQIRQLSLIWLVPIVAVLIGFWMLIQFLASKGPEVTLKLNTAEGLEVGKTEIKALNVKVGVITKVKLSDDYNSILATAQLDKDAERMLKTDTRFWVVKPRIGKEGISGLETLLSGAYIELQPGVENDEQRTFTVLDIPPVAPLDAKGLRLILTHEEAGKLSVGDPVLYEGFTVGRVEQVSFDTQSKKANYQLFIFEPYDGLIRKRTRFWLTSGVELNMSAEGFNLKIGSVESLITGGVSFNVQQGAEPGELVTKQLSRFRLYNNQNEVRERFYDQYLEYVLLFDESVRGLSEGAPIEYRGIRIGTVSKVPLRLPNQTRGFSNQQIPVLARLELARVQEYVGTENLQALQEDLSHQFREGLRASLKTANFLTGQLMVDVEFYPEEPDPRLLTYQEYDVFPTKAGGFAEIQKQVASLLDKLNNLPVENTLNGLNQTLVATERTLKAAEQAAKSVNVLLAQQDTKAIPAELRNSLAQIQATLNSYGSEGATYRNLEQVLIRFEQVMKELQPVLRQVNDKPNSLIFSDSKGKDPIPAAGAQ</sequence>
<evidence type="ECO:0000256" key="6">
    <source>
        <dbReference type="ARBA" id="ARBA00023136"/>
    </source>
</evidence>
<comment type="subcellular location">
    <subcellularLocation>
        <location evidence="1">Cell inner membrane</location>
    </subcellularLocation>
</comment>
<evidence type="ECO:0000256" key="4">
    <source>
        <dbReference type="ARBA" id="ARBA00022692"/>
    </source>
</evidence>
<evidence type="ECO:0000256" key="1">
    <source>
        <dbReference type="ARBA" id="ARBA00004533"/>
    </source>
</evidence>
<feature type="domain" description="Mce/MlaD" evidence="9">
    <location>
        <begin position="43"/>
        <end position="134"/>
    </location>
</feature>
<evidence type="ECO:0000256" key="2">
    <source>
        <dbReference type="ARBA" id="ARBA00022475"/>
    </source>
</evidence>
<dbReference type="GO" id="GO:0005886">
    <property type="term" value="C:plasma membrane"/>
    <property type="evidence" value="ECO:0007669"/>
    <property type="project" value="UniProtKB-SubCell"/>
</dbReference>
<evidence type="ECO:0000313" key="11">
    <source>
        <dbReference type="Proteomes" id="UP000033633"/>
    </source>
</evidence>
<protein>
    <submittedName>
        <fullName evidence="10">Paraquat-inducible protein B</fullName>
    </submittedName>
</protein>
<feature type="domain" description="Mce/MlaD" evidence="9">
    <location>
        <begin position="160"/>
        <end position="221"/>
    </location>
</feature>